<evidence type="ECO:0000313" key="8">
    <source>
        <dbReference type="EMBL" id="OBA79886.1"/>
    </source>
</evidence>
<dbReference type="HAMAP" id="MF_00265">
    <property type="entry name" value="VapC_Nob1"/>
    <property type="match status" value="1"/>
</dbReference>
<keyword evidence="6" id="KW-0800">Toxin</keyword>
<evidence type="ECO:0000256" key="3">
    <source>
        <dbReference type="ARBA" id="ARBA00022723"/>
    </source>
</evidence>
<evidence type="ECO:0000259" key="7">
    <source>
        <dbReference type="Pfam" id="PF01850"/>
    </source>
</evidence>
<dbReference type="Pfam" id="PF01850">
    <property type="entry name" value="PIN"/>
    <property type="match status" value="1"/>
</dbReference>
<dbReference type="OrthoDB" id="9811788at2"/>
<comment type="function">
    <text evidence="6">Toxic component of a toxin-antitoxin (TA) system. An RNase.</text>
</comment>
<comment type="caution">
    <text evidence="8">The sequence shown here is derived from an EMBL/GenBank/DDBJ whole genome shotgun (WGS) entry which is preliminary data.</text>
</comment>
<evidence type="ECO:0000313" key="9">
    <source>
        <dbReference type="Proteomes" id="UP000093962"/>
    </source>
</evidence>
<comment type="cofactor">
    <cofactor evidence="6">
        <name>Mg(2+)</name>
        <dbReference type="ChEBI" id="CHEBI:18420"/>
    </cofactor>
</comment>
<dbReference type="InterPro" id="IPR029060">
    <property type="entry name" value="PIN-like_dom_sf"/>
</dbReference>
<gene>
    <name evidence="6" type="primary">vapC</name>
    <name evidence="8" type="ORF">A5642_03440</name>
</gene>
<dbReference type="GO" id="GO:0090729">
    <property type="term" value="F:toxin activity"/>
    <property type="evidence" value="ECO:0007669"/>
    <property type="project" value="UniProtKB-KW"/>
</dbReference>
<keyword evidence="3 6" id="KW-0479">Metal-binding</keyword>
<name>A0A1A0M4A2_MYCMU</name>
<dbReference type="AlphaFoldDB" id="A0A1A0M4A2"/>
<accession>A0A1A0M4A2</accession>
<keyword evidence="5 6" id="KW-0460">Magnesium</keyword>
<dbReference type="PANTHER" id="PTHR42740">
    <property type="entry name" value="RIBONUCLEASE VAPC3"/>
    <property type="match status" value="1"/>
</dbReference>
<evidence type="ECO:0000256" key="5">
    <source>
        <dbReference type="ARBA" id="ARBA00022842"/>
    </source>
</evidence>
<evidence type="ECO:0000256" key="2">
    <source>
        <dbReference type="ARBA" id="ARBA00022722"/>
    </source>
</evidence>
<evidence type="ECO:0000256" key="6">
    <source>
        <dbReference type="HAMAP-Rule" id="MF_00265"/>
    </source>
</evidence>
<dbReference type="CDD" id="cd18756">
    <property type="entry name" value="PIN_MtVapC15-VapC11-like"/>
    <property type="match status" value="1"/>
</dbReference>
<dbReference type="GO" id="GO:0004540">
    <property type="term" value="F:RNA nuclease activity"/>
    <property type="evidence" value="ECO:0007669"/>
    <property type="project" value="InterPro"/>
</dbReference>
<feature type="binding site" evidence="6">
    <location>
        <position position="94"/>
    </location>
    <ligand>
        <name>Mg(2+)</name>
        <dbReference type="ChEBI" id="CHEBI:18420"/>
    </ligand>
</feature>
<reference evidence="8 9" key="1">
    <citation type="submission" date="2016-06" db="EMBL/GenBank/DDBJ databases">
        <authorList>
            <person name="Kjaerup R.B."/>
            <person name="Dalgaard T.S."/>
            <person name="Juul-Madsen H.R."/>
        </authorList>
    </citation>
    <scope>NUCLEOTIDE SEQUENCE [LARGE SCALE GENOMIC DNA]</scope>
    <source>
        <strain evidence="8 9">1199456.5</strain>
    </source>
</reference>
<dbReference type="EC" id="3.1.-.-" evidence="6"/>
<dbReference type="Proteomes" id="UP000093962">
    <property type="component" value="Unassembled WGS sequence"/>
</dbReference>
<sequence>MILVDASAWIEFLRNTGSGVCERVDELLAEPIAICAPVQMEILAGARNDRHLKDLRGLLARAQTLPTSPTDHEDAAAIYRVCRRRGETVRRLIDCLIAAHAIREQIPILHFDSDFDAIARHTSLQLDTSPRPD</sequence>
<keyword evidence="1 6" id="KW-1277">Toxin-antitoxin system</keyword>
<dbReference type="EMBL" id="LZSF01000247">
    <property type="protein sequence ID" value="OBA79886.1"/>
    <property type="molecule type" value="Genomic_DNA"/>
</dbReference>
<keyword evidence="2 6" id="KW-0540">Nuclease</keyword>
<feature type="domain" description="PIN" evidence="7">
    <location>
        <begin position="2"/>
        <end position="120"/>
    </location>
</feature>
<dbReference type="PANTHER" id="PTHR42740:SF1">
    <property type="entry name" value="RIBONUCLEASE VAPC3"/>
    <property type="match status" value="1"/>
</dbReference>
<proteinExistence type="inferred from homology"/>
<dbReference type="InterPro" id="IPR002716">
    <property type="entry name" value="PIN_dom"/>
</dbReference>
<dbReference type="GO" id="GO:0000287">
    <property type="term" value="F:magnesium ion binding"/>
    <property type="evidence" value="ECO:0007669"/>
    <property type="project" value="UniProtKB-UniRule"/>
</dbReference>
<dbReference type="GO" id="GO:0016787">
    <property type="term" value="F:hydrolase activity"/>
    <property type="evidence" value="ECO:0007669"/>
    <property type="project" value="UniProtKB-KW"/>
</dbReference>
<dbReference type="InterPro" id="IPR022907">
    <property type="entry name" value="VapC_family"/>
</dbReference>
<feature type="binding site" evidence="6">
    <location>
        <position position="5"/>
    </location>
    <ligand>
        <name>Mg(2+)</name>
        <dbReference type="ChEBI" id="CHEBI:18420"/>
    </ligand>
</feature>
<organism evidence="8 9">
    <name type="scientific">Mycolicibacterium mucogenicum</name>
    <name type="common">Mycobacterium mucogenicum</name>
    <dbReference type="NCBI Taxonomy" id="56689"/>
    <lineage>
        <taxon>Bacteria</taxon>
        <taxon>Bacillati</taxon>
        <taxon>Actinomycetota</taxon>
        <taxon>Actinomycetes</taxon>
        <taxon>Mycobacteriales</taxon>
        <taxon>Mycobacteriaceae</taxon>
        <taxon>Mycolicibacterium</taxon>
    </lineage>
</organism>
<dbReference type="InterPro" id="IPR051749">
    <property type="entry name" value="PINc/VapC_TA_RNase"/>
</dbReference>
<dbReference type="SUPFAM" id="SSF88723">
    <property type="entry name" value="PIN domain-like"/>
    <property type="match status" value="1"/>
</dbReference>
<dbReference type="Gene3D" id="3.40.50.1010">
    <property type="entry name" value="5'-nuclease"/>
    <property type="match status" value="1"/>
</dbReference>
<protein>
    <recommendedName>
        <fullName evidence="6">Ribonuclease VapC</fullName>
        <shortName evidence="6">RNase VapC</shortName>
        <ecNumber evidence="6">3.1.-.-</ecNumber>
    </recommendedName>
    <alternativeName>
        <fullName evidence="6">Toxin VapC</fullName>
    </alternativeName>
</protein>
<evidence type="ECO:0000256" key="4">
    <source>
        <dbReference type="ARBA" id="ARBA00022801"/>
    </source>
</evidence>
<keyword evidence="4 6" id="KW-0378">Hydrolase</keyword>
<dbReference type="RefSeq" id="WP_061001011.1">
    <property type="nucleotide sequence ID" value="NZ_LSKA01000106.1"/>
</dbReference>
<comment type="similarity">
    <text evidence="6">Belongs to the PINc/VapC protein family.</text>
</comment>
<evidence type="ECO:0000256" key="1">
    <source>
        <dbReference type="ARBA" id="ARBA00022649"/>
    </source>
</evidence>